<dbReference type="AlphaFoldDB" id="A0AAU9P6W4"/>
<name>A0AAU9P6W4_9ASTR</name>
<organism evidence="1 2">
    <name type="scientific">Lactuca virosa</name>
    <dbReference type="NCBI Taxonomy" id="75947"/>
    <lineage>
        <taxon>Eukaryota</taxon>
        <taxon>Viridiplantae</taxon>
        <taxon>Streptophyta</taxon>
        <taxon>Embryophyta</taxon>
        <taxon>Tracheophyta</taxon>
        <taxon>Spermatophyta</taxon>
        <taxon>Magnoliopsida</taxon>
        <taxon>eudicotyledons</taxon>
        <taxon>Gunneridae</taxon>
        <taxon>Pentapetalae</taxon>
        <taxon>asterids</taxon>
        <taxon>campanulids</taxon>
        <taxon>Asterales</taxon>
        <taxon>Asteraceae</taxon>
        <taxon>Cichorioideae</taxon>
        <taxon>Cichorieae</taxon>
        <taxon>Lactucinae</taxon>
        <taxon>Lactuca</taxon>
    </lineage>
</organism>
<proteinExistence type="predicted"/>
<evidence type="ECO:0000313" key="2">
    <source>
        <dbReference type="Proteomes" id="UP001157418"/>
    </source>
</evidence>
<evidence type="ECO:0000313" key="1">
    <source>
        <dbReference type="EMBL" id="CAH1445779.1"/>
    </source>
</evidence>
<keyword evidence="2" id="KW-1185">Reference proteome</keyword>
<dbReference type="Proteomes" id="UP001157418">
    <property type="component" value="Unassembled WGS sequence"/>
</dbReference>
<comment type="caution">
    <text evidence="1">The sequence shown here is derived from an EMBL/GenBank/DDBJ whole genome shotgun (WGS) entry which is preliminary data.</text>
</comment>
<reference evidence="1 2" key="1">
    <citation type="submission" date="2022-01" db="EMBL/GenBank/DDBJ databases">
        <authorList>
            <person name="Xiong W."/>
            <person name="Schranz E."/>
        </authorList>
    </citation>
    <scope>NUCLEOTIDE SEQUENCE [LARGE SCALE GENOMIC DNA]</scope>
</reference>
<dbReference type="EMBL" id="CAKMRJ010005523">
    <property type="protein sequence ID" value="CAH1445779.1"/>
    <property type="molecule type" value="Genomic_DNA"/>
</dbReference>
<protein>
    <submittedName>
        <fullName evidence="1">Uncharacterized protein</fullName>
    </submittedName>
</protein>
<gene>
    <name evidence="1" type="ORF">LVIROSA_LOCUS31520</name>
</gene>
<sequence>MYPRLNAVTGCLVHVKPENHSKERIDHRCRRFRQLPSTRETLSLTTAFTVAAAVYRSPLKICGHDGDKVDDWKKNIFPV</sequence>
<accession>A0AAU9P6W4</accession>